<proteinExistence type="predicted"/>
<feature type="transmembrane region" description="Helical" evidence="1">
    <location>
        <begin position="88"/>
        <end position="107"/>
    </location>
</feature>
<dbReference type="OrthoDB" id="428263at2"/>
<accession>A0A2P7BJS3</accession>
<organism evidence="2 3">
    <name type="scientific">Phyllobacterium brassicacearum</name>
    <dbReference type="NCBI Taxonomy" id="314235"/>
    <lineage>
        <taxon>Bacteria</taxon>
        <taxon>Pseudomonadati</taxon>
        <taxon>Pseudomonadota</taxon>
        <taxon>Alphaproteobacteria</taxon>
        <taxon>Hyphomicrobiales</taxon>
        <taxon>Phyllobacteriaceae</taxon>
        <taxon>Phyllobacterium</taxon>
    </lineage>
</organism>
<name>A0A2P7BJS3_9HYPH</name>
<dbReference type="RefSeq" id="WP_106712504.1">
    <property type="nucleotide sequence ID" value="NZ_PGGO01000014.1"/>
</dbReference>
<sequence>MYRNSIVYICAAISLILCGAIFGFFYAYSASVMRGLDYVEPTVAIPAMQGINATVRNAVFAPAFFGTPIALFLSGLLAFAVRRRASAGLFLMAAIVYVGGAFLPTLFVNVPMNEALAAITPPSDPLEAERIWRDYSGPWQVWNHVRSVFSGFALLIAGAGIWYLRAGSKIAWRPAS</sequence>
<gene>
    <name evidence="2" type="ORF">CU102_18105</name>
</gene>
<feature type="transmembrane region" description="Helical" evidence="1">
    <location>
        <begin position="7"/>
        <end position="28"/>
    </location>
</feature>
<dbReference type="EMBL" id="PGGO01000014">
    <property type="protein sequence ID" value="PSH66723.1"/>
    <property type="molecule type" value="Genomic_DNA"/>
</dbReference>
<evidence type="ECO:0000256" key="1">
    <source>
        <dbReference type="SAM" id="Phobius"/>
    </source>
</evidence>
<keyword evidence="1" id="KW-0812">Transmembrane</keyword>
<keyword evidence="1" id="KW-1133">Transmembrane helix</keyword>
<keyword evidence="1" id="KW-0472">Membrane</keyword>
<evidence type="ECO:0008006" key="4">
    <source>
        <dbReference type="Google" id="ProtNLM"/>
    </source>
</evidence>
<protein>
    <recommendedName>
        <fullName evidence="4">DUF1772 domain-containing protein</fullName>
    </recommendedName>
</protein>
<feature type="transmembrane region" description="Helical" evidence="1">
    <location>
        <begin position="58"/>
        <end position="81"/>
    </location>
</feature>
<evidence type="ECO:0000313" key="2">
    <source>
        <dbReference type="EMBL" id="PSH66723.1"/>
    </source>
</evidence>
<evidence type="ECO:0000313" key="3">
    <source>
        <dbReference type="Proteomes" id="UP000241444"/>
    </source>
</evidence>
<dbReference type="Proteomes" id="UP000241444">
    <property type="component" value="Unassembled WGS sequence"/>
</dbReference>
<dbReference type="InterPro" id="IPR013901">
    <property type="entry name" value="Anthrone_oxy"/>
</dbReference>
<feature type="transmembrane region" description="Helical" evidence="1">
    <location>
        <begin position="145"/>
        <end position="164"/>
    </location>
</feature>
<dbReference type="Pfam" id="PF08592">
    <property type="entry name" value="Anthrone_oxy"/>
    <property type="match status" value="1"/>
</dbReference>
<dbReference type="AlphaFoldDB" id="A0A2P7BJS3"/>
<keyword evidence="3" id="KW-1185">Reference proteome</keyword>
<comment type="caution">
    <text evidence="2">The sequence shown here is derived from an EMBL/GenBank/DDBJ whole genome shotgun (WGS) entry which is preliminary data.</text>
</comment>
<reference evidence="3" key="1">
    <citation type="submission" date="2017-11" db="EMBL/GenBank/DDBJ databases">
        <authorList>
            <person name="Kuznetsova I."/>
            <person name="Sazanova A."/>
            <person name="Chirak E."/>
            <person name="Safronova V."/>
            <person name="Willems A."/>
        </authorList>
    </citation>
    <scope>NUCLEOTIDE SEQUENCE [LARGE SCALE GENOMIC DNA]</scope>
    <source>
        <strain evidence="3">STM 196</strain>
    </source>
</reference>